<organism evidence="2 3">
    <name type="scientific">Fusarium vanettenii (strain ATCC MYA-4622 / CBS 123669 / FGSC 9596 / NRRL 45880 / 77-13-4)</name>
    <name type="common">Fusarium solani subsp. pisi</name>
    <dbReference type="NCBI Taxonomy" id="660122"/>
    <lineage>
        <taxon>Eukaryota</taxon>
        <taxon>Fungi</taxon>
        <taxon>Dikarya</taxon>
        <taxon>Ascomycota</taxon>
        <taxon>Pezizomycotina</taxon>
        <taxon>Sordariomycetes</taxon>
        <taxon>Hypocreomycetidae</taxon>
        <taxon>Hypocreales</taxon>
        <taxon>Nectriaceae</taxon>
        <taxon>Fusarium</taxon>
        <taxon>Fusarium solani species complex</taxon>
        <taxon>Fusarium vanettenii</taxon>
    </lineage>
</organism>
<dbReference type="InParanoid" id="C7ZFG2"/>
<gene>
    <name evidence="2" type="ORF">NECHADRAFT_78311</name>
</gene>
<sequence length="153" mass="17075">MRFFKKTADKETEDGLVICPAAQPPHILDQGDRPVPLDYVAEPPDNPDQAGRPVLPDEKVLEEAKQQGRDSLIQSVMKTVQEVDDRIFKMNELILNSVPGGEWLSPDAKDVRDRLVEAKEPIAQMLKELTEPDPNVEGDEVKLFILGQLQPGP</sequence>
<dbReference type="VEuPathDB" id="FungiDB:NECHADRAFT_78311"/>
<accession>C7ZFG2</accession>
<evidence type="ECO:0000256" key="1">
    <source>
        <dbReference type="SAM" id="MobiDB-lite"/>
    </source>
</evidence>
<dbReference type="OrthoDB" id="5103044at2759"/>
<name>C7ZFG2_FUSV7</name>
<dbReference type="KEGG" id="nhe:NECHADRAFT_78311"/>
<dbReference type="EMBL" id="GG698923">
    <property type="protein sequence ID" value="EEU37144.1"/>
    <property type="molecule type" value="Genomic_DNA"/>
</dbReference>
<proteinExistence type="predicted"/>
<dbReference type="Proteomes" id="UP000005206">
    <property type="component" value="Chromosome 3"/>
</dbReference>
<protein>
    <submittedName>
        <fullName evidence="2">Uncharacterized protein</fullName>
    </submittedName>
</protein>
<evidence type="ECO:0000313" key="3">
    <source>
        <dbReference type="Proteomes" id="UP000005206"/>
    </source>
</evidence>
<feature type="region of interest" description="Disordered" evidence="1">
    <location>
        <begin position="23"/>
        <end position="54"/>
    </location>
</feature>
<evidence type="ECO:0000313" key="2">
    <source>
        <dbReference type="EMBL" id="EEU37144.1"/>
    </source>
</evidence>
<keyword evidence="3" id="KW-1185">Reference proteome</keyword>
<dbReference type="GeneID" id="9665136"/>
<reference evidence="2 3" key="1">
    <citation type="journal article" date="2009" name="PLoS Genet.">
        <title>The genome of Nectria haematococca: contribution of supernumerary chromosomes to gene expansion.</title>
        <authorList>
            <person name="Coleman J.J."/>
            <person name="Rounsley S.D."/>
            <person name="Rodriguez-Carres M."/>
            <person name="Kuo A."/>
            <person name="Wasmann C.C."/>
            <person name="Grimwood J."/>
            <person name="Schmutz J."/>
            <person name="Taga M."/>
            <person name="White G.J."/>
            <person name="Zhou S."/>
            <person name="Schwartz D.C."/>
            <person name="Freitag M."/>
            <person name="Ma L.J."/>
            <person name="Danchin E.G."/>
            <person name="Henrissat B."/>
            <person name="Coutinho P.M."/>
            <person name="Nelson D.R."/>
            <person name="Straney D."/>
            <person name="Napoli C.A."/>
            <person name="Barker B.M."/>
            <person name="Gribskov M."/>
            <person name="Rep M."/>
            <person name="Kroken S."/>
            <person name="Molnar I."/>
            <person name="Rensing C."/>
            <person name="Kennell J.C."/>
            <person name="Zamora J."/>
            <person name="Farman M.L."/>
            <person name="Selker E.U."/>
            <person name="Salamov A."/>
            <person name="Shapiro H."/>
            <person name="Pangilinan J."/>
            <person name="Lindquist E."/>
            <person name="Lamers C."/>
            <person name="Grigoriev I.V."/>
            <person name="Geiser D.M."/>
            <person name="Covert S.F."/>
            <person name="Temporini E."/>
            <person name="Vanetten H.D."/>
        </authorList>
    </citation>
    <scope>NUCLEOTIDE SEQUENCE [LARGE SCALE GENOMIC DNA]</scope>
    <source>
        <strain evidence="3">ATCC MYA-4622 / CBS 123669 / FGSC 9596 / NRRL 45880 / 77-13-4</strain>
    </source>
</reference>
<dbReference type="HOGENOM" id="CLU_1713770_0_0_1"/>
<dbReference type="AlphaFoldDB" id="C7ZFG2"/>
<dbReference type="RefSeq" id="XP_003042857.1">
    <property type="nucleotide sequence ID" value="XM_003042811.1"/>
</dbReference>